<comment type="caution">
    <text evidence="2">The sequence shown here is derived from an EMBL/GenBank/DDBJ whole genome shotgun (WGS) entry which is preliminary data.</text>
</comment>
<evidence type="ECO:0000313" key="3">
    <source>
        <dbReference type="Proteomes" id="UP001152622"/>
    </source>
</evidence>
<evidence type="ECO:0000256" key="1">
    <source>
        <dbReference type="SAM" id="MobiDB-lite"/>
    </source>
</evidence>
<dbReference type="EMBL" id="JAINUF010000021">
    <property type="protein sequence ID" value="KAJ8334839.1"/>
    <property type="molecule type" value="Genomic_DNA"/>
</dbReference>
<organism evidence="2 3">
    <name type="scientific">Synaphobranchus kaupii</name>
    <name type="common">Kaup's arrowtooth eel</name>
    <dbReference type="NCBI Taxonomy" id="118154"/>
    <lineage>
        <taxon>Eukaryota</taxon>
        <taxon>Metazoa</taxon>
        <taxon>Chordata</taxon>
        <taxon>Craniata</taxon>
        <taxon>Vertebrata</taxon>
        <taxon>Euteleostomi</taxon>
        <taxon>Actinopterygii</taxon>
        <taxon>Neopterygii</taxon>
        <taxon>Teleostei</taxon>
        <taxon>Anguilliformes</taxon>
        <taxon>Synaphobranchidae</taxon>
        <taxon>Synaphobranchus</taxon>
    </lineage>
</organism>
<name>A0A9Q1E9S4_SYNKA</name>
<dbReference type="Proteomes" id="UP001152622">
    <property type="component" value="Chromosome 21"/>
</dbReference>
<dbReference type="AlphaFoldDB" id="A0A9Q1E9S4"/>
<sequence>MEGLQFCGTGEREKIPELMASGWFTARDTTRTERLPVLHSKSYQCATEQSAKKVQPSVPPDTSSLQREYRFATKSPRKSGLGLSFGMGLPQSEVNKTPLPPDQVRRELQTP</sequence>
<gene>
    <name evidence="2" type="ORF">SKAU_G00404780</name>
</gene>
<evidence type="ECO:0000313" key="2">
    <source>
        <dbReference type="EMBL" id="KAJ8334839.1"/>
    </source>
</evidence>
<reference evidence="2" key="1">
    <citation type="journal article" date="2023" name="Science">
        <title>Genome structures resolve the early diversification of teleost fishes.</title>
        <authorList>
            <person name="Parey E."/>
            <person name="Louis A."/>
            <person name="Montfort J."/>
            <person name="Bouchez O."/>
            <person name="Roques C."/>
            <person name="Iampietro C."/>
            <person name="Lluch J."/>
            <person name="Castinel A."/>
            <person name="Donnadieu C."/>
            <person name="Desvignes T."/>
            <person name="Floi Bucao C."/>
            <person name="Jouanno E."/>
            <person name="Wen M."/>
            <person name="Mejri S."/>
            <person name="Dirks R."/>
            <person name="Jansen H."/>
            <person name="Henkel C."/>
            <person name="Chen W.J."/>
            <person name="Zahm M."/>
            <person name="Cabau C."/>
            <person name="Klopp C."/>
            <person name="Thompson A.W."/>
            <person name="Robinson-Rechavi M."/>
            <person name="Braasch I."/>
            <person name="Lecointre G."/>
            <person name="Bobe J."/>
            <person name="Postlethwait J.H."/>
            <person name="Berthelot C."/>
            <person name="Roest Crollius H."/>
            <person name="Guiguen Y."/>
        </authorList>
    </citation>
    <scope>NUCLEOTIDE SEQUENCE</scope>
    <source>
        <strain evidence="2">WJC10195</strain>
    </source>
</reference>
<proteinExistence type="predicted"/>
<feature type="region of interest" description="Disordered" evidence="1">
    <location>
        <begin position="72"/>
        <end position="111"/>
    </location>
</feature>
<protein>
    <submittedName>
        <fullName evidence="2">Uncharacterized protein</fullName>
    </submittedName>
</protein>
<accession>A0A9Q1E9S4</accession>
<keyword evidence="3" id="KW-1185">Reference proteome</keyword>